<dbReference type="GO" id="GO:0003887">
    <property type="term" value="F:DNA-directed DNA polymerase activity"/>
    <property type="evidence" value="ECO:0007669"/>
    <property type="project" value="TreeGrafter"/>
</dbReference>
<dbReference type="GO" id="GO:0003684">
    <property type="term" value="F:damaged DNA binding"/>
    <property type="evidence" value="ECO:0007669"/>
    <property type="project" value="InterPro"/>
</dbReference>
<dbReference type="InterPro" id="IPR017961">
    <property type="entry name" value="DNA_pol_Y-fam_little_finger"/>
</dbReference>
<name>A0A1S2VFT2_9BACT</name>
<dbReference type="GO" id="GO:0009432">
    <property type="term" value="P:SOS response"/>
    <property type="evidence" value="ECO:0007669"/>
    <property type="project" value="UniProtKB-KW"/>
</dbReference>
<feature type="domain" description="UmuC" evidence="6">
    <location>
        <begin position="2"/>
        <end position="188"/>
    </location>
</feature>
<dbReference type="InterPro" id="IPR001126">
    <property type="entry name" value="UmuC"/>
</dbReference>
<gene>
    <name evidence="7" type="ORF">BLX24_19225</name>
</gene>
<evidence type="ECO:0000313" key="8">
    <source>
        <dbReference type="Proteomes" id="UP000181790"/>
    </source>
</evidence>
<evidence type="ECO:0000259" key="6">
    <source>
        <dbReference type="PROSITE" id="PS50173"/>
    </source>
</evidence>
<dbReference type="InterPro" id="IPR025188">
    <property type="entry name" value="DUF4113"/>
</dbReference>
<dbReference type="SUPFAM" id="SSF56672">
    <property type="entry name" value="DNA/RNA polymerases"/>
    <property type="match status" value="1"/>
</dbReference>
<sequence length="426" mass="48120">MIALVDCNNFYVSCERSFNPALENKPVIVLSNNDGCAIARSNEAKALGIKMGTPYFQLKELIDRHDISVFSSNYTLYGDMSARIMSTIGRFVENVEVYSIDEAFLDLAGYESTYPDLTALAKEIRSTVLRWQRVPTSIGMAPTKTLAKIANKLAKLNPDHQGVYLLDSEEKIQAALESYDVSELWGIGHRYAAFLKHNEIRTALQFRNLPDDWISDNLTVNGLRMAYELRGTPCKMIETEAASKKAICVAPSFGRMVPDLKTMSEALSTYIGRAAEKLRKQKTAAGVMTIFIHTNRHRTSGNNLPAKQYYNSRTVELPHPSASTSELIAYAQEALKSIYAFGYNYQKIGVILTGFVPLDFQQGSFFTNLPDERLLKASLAMDKLNERFGRDRVRVASAGYDPTWKHRQQFMSPQYTTRWKDIMKVY</sequence>
<evidence type="ECO:0000256" key="2">
    <source>
        <dbReference type="ARBA" id="ARBA00022763"/>
    </source>
</evidence>
<evidence type="ECO:0000256" key="5">
    <source>
        <dbReference type="ARBA" id="ARBA00023236"/>
    </source>
</evidence>
<dbReference type="PROSITE" id="PS50173">
    <property type="entry name" value="UMUC"/>
    <property type="match status" value="1"/>
</dbReference>
<dbReference type="CDD" id="cd01700">
    <property type="entry name" value="PolY_Pol_V_umuC"/>
    <property type="match status" value="1"/>
</dbReference>
<dbReference type="RefSeq" id="WP_071504818.1">
    <property type="nucleotide sequence ID" value="NZ_MORL01000011.1"/>
</dbReference>
<evidence type="ECO:0000256" key="3">
    <source>
        <dbReference type="ARBA" id="ARBA00023199"/>
    </source>
</evidence>
<dbReference type="InterPro" id="IPR050116">
    <property type="entry name" value="DNA_polymerase-Y"/>
</dbReference>
<dbReference type="Gene3D" id="3.30.70.270">
    <property type="match status" value="1"/>
</dbReference>
<dbReference type="GO" id="GO:0042276">
    <property type="term" value="P:error-prone translesion synthesis"/>
    <property type="evidence" value="ECO:0007669"/>
    <property type="project" value="TreeGrafter"/>
</dbReference>
<keyword evidence="5" id="KW-0742">SOS response</keyword>
<keyword evidence="2" id="KW-0227">DNA damage</keyword>
<dbReference type="Gene3D" id="3.40.1170.60">
    <property type="match status" value="1"/>
</dbReference>
<dbReference type="AlphaFoldDB" id="A0A1S2VFT2"/>
<accession>A0A1S2VFT2</accession>
<dbReference type="OrthoDB" id="9808813at2"/>
<reference evidence="7 8" key="1">
    <citation type="submission" date="2016-10" db="EMBL/GenBank/DDBJ databases">
        <title>Arsenicibacter rosenii gen. nov., sp. nov., an efficient arsenic-methylating bacterium isolated from an arsenic-contaminated paddy soil.</title>
        <authorList>
            <person name="Huang K."/>
        </authorList>
    </citation>
    <scope>NUCLEOTIDE SEQUENCE [LARGE SCALE GENOMIC DNA]</scope>
    <source>
        <strain evidence="7 8">SM-1</strain>
    </source>
</reference>
<keyword evidence="8" id="KW-1185">Reference proteome</keyword>
<evidence type="ECO:0000256" key="4">
    <source>
        <dbReference type="ARBA" id="ARBA00023204"/>
    </source>
</evidence>
<comment type="caution">
    <text evidence="7">The sequence shown here is derived from an EMBL/GenBank/DDBJ whole genome shotgun (WGS) entry which is preliminary data.</text>
</comment>
<dbReference type="GO" id="GO:0006281">
    <property type="term" value="P:DNA repair"/>
    <property type="evidence" value="ECO:0007669"/>
    <property type="project" value="UniProtKB-KW"/>
</dbReference>
<dbReference type="Proteomes" id="UP000181790">
    <property type="component" value="Unassembled WGS sequence"/>
</dbReference>
<dbReference type="InterPro" id="IPR043502">
    <property type="entry name" value="DNA/RNA_pol_sf"/>
</dbReference>
<comment type="similarity">
    <text evidence="1">Belongs to the DNA polymerase type-Y family.</text>
</comment>
<dbReference type="PANTHER" id="PTHR11076">
    <property type="entry name" value="DNA REPAIR POLYMERASE UMUC / TRANSFERASE FAMILY MEMBER"/>
    <property type="match status" value="1"/>
</dbReference>
<dbReference type="EMBL" id="MORL01000011">
    <property type="protein sequence ID" value="OIN57611.1"/>
    <property type="molecule type" value="Genomic_DNA"/>
</dbReference>
<keyword evidence="3" id="KW-0741">SOS mutagenesis</keyword>
<proteinExistence type="inferred from homology"/>
<protein>
    <submittedName>
        <fullName evidence="7">DNA polymerase V subunit UmuC</fullName>
    </submittedName>
</protein>
<dbReference type="Pfam" id="PF13438">
    <property type="entry name" value="DUF4113"/>
    <property type="match status" value="1"/>
</dbReference>
<evidence type="ECO:0000313" key="7">
    <source>
        <dbReference type="EMBL" id="OIN57611.1"/>
    </source>
</evidence>
<organism evidence="7 8">
    <name type="scientific">Arsenicibacter rosenii</name>
    <dbReference type="NCBI Taxonomy" id="1750698"/>
    <lineage>
        <taxon>Bacteria</taxon>
        <taxon>Pseudomonadati</taxon>
        <taxon>Bacteroidota</taxon>
        <taxon>Cytophagia</taxon>
        <taxon>Cytophagales</taxon>
        <taxon>Spirosomataceae</taxon>
        <taxon>Arsenicibacter</taxon>
    </lineage>
</organism>
<evidence type="ECO:0000256" key="1">
    <source>
        <dbReference type="ARBA" id="ARBA00010945"/>
    </source>
</evidence>
<dbReference type="Pfam" id="PF00817">
    <property type="entry name" value="IMS"/>
    <property type="match status" value="1"/>
</dbReference>
<dbReference type="Pfam" id="PF11799">
    <property type="entry name" value="IMS_C"/>
    <property type="match status" value="1"/>
</dbReference>
<dbReference type="InterPro" id="IPR043128">
    <property type="entry name" value="Rev_trsase/Diguanyl_cyclase"/>
</dbReference>
<dbReference type="GO" id="GO:0005829">
    <property type="term" value="C:cytosol"/>
    <property type="evidence" value="ECO:0007669"/>
    <property type="project" value="TreeGrafter"/>
</dbReference>
<keyword evidence="4" id="KW-0234">DNA repair</keyword>
<dbReference type="PANTHER" id="PTHR11076:SF34">
    <property type="entry name" value="PROTEIN UMUC"/>
    <property type="match status" value="1"/>
</dbReference>